<protein>
    <submittedName>
        <fullName evidence="2">Uncharacterized protein</fullName>
    </submittedName>
</protein>
<reference evidence="2 3" key="1">
    <citation type="submission" date="2019-02" db="EMBL/GenBank/DDBJ databases">
        <title>Deep-cultivation of Planctomycetes and their phenomic and genomic characterization uncovers novel biology.</title>
        <authorList>
            <person name="Wiegand S."/>
            <person name="Jogler M."/>
            <person name="Boedeker C."/>
            <person name="Pinto D."/>
            <person name="Vollmers J."/>
            <person name="Rivas-Marin E."/>
            <person name="Kohn T."/>
            <person name="Peeters S.H."/>
            <person name="Heuer A."/>
            <person name="Rast P."/>
            <person name="Oberbeckmann S."/>
            <person name="Bunk B."/>
            <person name="Jeske O."/>
            <person name="Meyerdierks A."/>
            <person name="Storesund J.E."/>
            <person name="Kallscheuer N."/>
            <person name="Luecker S."/>
            <person name="Lage O.M."/>
            <person name="Pohl T."/>
            <person name="Merkel B.J."/>
            <person name="Hornburger P."/>
            <person name="Mueller R.-W."/>
            <person name="Bruemmer F."/>
            <person name="Labrenz M."/>
            <person name="Spormann A.M."/>
            <person name="Op den Camp H."/>
            <person name="Overmann J."/>
            <person name="Amann R."/>
            <person name="Jetten M.S.M."/>
            <person name="Mascher T."/>
            <person name="Medema M.H."/>
            <person name="Devos D.P."/>
            <person name="Kaster A.-K."/>
            <person name="Ovreas L."/>
            <person name="Rohde M."/>
            <person name="Galperin M.Y."/>
            <person name="Jogler C."/>
        </authorList>
    </citation>
    <scope>NUCLEOTIDE SEQUENCE [LARGE SCALE GENOMIC DNA]</scope>
    <source>
        <strain evidence="2 3">Pan216</strain>
    </source>
</reference>
<gene>
    <name evidence="2" type="ORF">Pan216_56490</name>
</gene>
<name>A0A518BCR7_9BACT</name>
<sequence>MSEYQYVAFRAVDAPLNDEQLTFANEQSSHAEVSRWSLVVEYNYSEFHGDVDGLLRQGFDVFLQYANYGTRKIKLRLPHGMPFAKRVWSTYMEGRTLQWEPDAKGHGGILTLDPFLEAGDFDDVWELQEYLDDVVRVRNRLLRGDLRALYLLWLGAVCDEDHIPEETIEPPVPHGIAEIADDGGELLWFFGADPLLLVAAGEDVGPAPADDAQDRASRWVNALGEQPAKDLLLKLLTGDTASVKAGVLADIRDAQDSGGWPTSDKRRSLEQLLERAEELRAEQRAKEARKAQEKAKRKAAKAARQRAERMKEMVAEPQKWIREAKRLAKERGTDNYEAAANILADLRDAVGGDKGVSMAHRCAVDLAKQYPTLNRLKSALRKRGLLA</sequence>
<feature type="coiled-coil region" evidence="1">
    <location>
        <begin position="262"/>
        <end position="310"/>
    </location>
</feature>
<keyword evidence="1" id="KW-0175">Coiled coil</keyword>
<organism evidence="2 3">
    <name type="scientific">Kolteria novifilia</name>
    <dbReference type="NCBI Taxonomy" id="2527975"/>
    <lineage>
        <taxon>Bacteria</taxon>
        <taxon>Pseudomonadati</taxon>
        <taxon>Planctomycetota</taxon>
        <taxon>Planctomycetia</taxon>
        <taxon>Kolteriales</taxon>
        <taxon>Kolteriaceae</taxon>
        <taxon>Kolteria</taxon>
    </lineage>
</organism>
<accession>A0A518BCR7</accession>
<evidence type="ECO:0000313" key="2">
    <source>
        <dbReference type="EMBL" id="QDU64757.1"/>
    </source>
</evidence>
<dbReference type="EMBL" id="CP036279">
    <property type="protein sequence ID" value="QDU64757.1"/>
    <property type="molecule type" value="Genomic_DNA"/>
</dbReference>
<dbReference type="Proteomes" id="UP000317093">
    <property type="component" value="Chromosome"/>
</dbReference>
<proteinExistence type="predicted"/>
<dbReference type="KEGG" id="knv:Pan216_56490"/>
<dbReference type="OrthoDB" id="9066681at2"/>
<evidence type="ECO:0000256" key="1">
    <source>
        <dbReference type="SAM" id="Coils"/>
    </source>
</evidence>
<dbReference type="AlphaFoldDB" id="A0A518BCR7"/>
<dbReference type="RefSeq" id="WP_145263175.1">
    <property type="nucleotide sequence ID" value="NZ_CP036279.1"/>
</dbReference>
<keyword evidence="3" id="KW-1185">Reference proteome</keyword>
<evidence type="ECO:0000313" key="3">
    <source>
        <dbReference type="Proteomes" id="UP000317093"/>
    </source>
</evidence>